<accession>A0A6N3F9E9</accession>
<sequence length="289" mass="30782">MASLLRGEPVAENVRRRIREKCEALQKKGVIPTLGIVRVGSRGNDIAYERGAVKQARALGVDVKRFLFDETVSIEDLRRTLEAINADPGIHGCLIFRPLPPHLDEMQLSGILRPEKDADVITAAAMGQMVTRTGNDFAPCTAAACLELLRYYRIPLKGKRVTVIGKGINVGLSIALLLLNEEATVSVCHIFTAPAEVRRLCREAEIIVSAAGCAGLIGAEHVRPGQIVIDVGVNTGADGKICGDADFSAVEPVVQAVTPVPGGVGAVTSCILMEHVVDAAVRSVQKPLQ</sequence>
<dbReference type="SUPFAM" id="SSF53223">
    <property type="entry name" value="Aminoacid dehydrogenase-like, N-terminal domain"/>
    <property type="match status" value="1"/>
</dbReference>
<dbReference type="EMBL" id="CACRUA010000028">
    <property type="protein sequence ID" value="VYU48655.1"/>
    <property type="molecule type" value="Genomic_DNA"/>
</dbReference>
<dbReference type="AlphaFoldDB" id="A0A6N3F9E9"/>
<keyword evidence="9 11" id="KW-0486">Methionine biosynthesis</keyword>
<dbReference type="InterPro" id="IPR020630">
    <property type="entry name" value="THF_DH/CycHdrlase_cat_dom"/>
</dbReference>
<dbReference type="EMBL" id="JAQLGM010000054">
    <property type="protein sequence ID" value="MDB2001971.1"/>
    <property type="molecule type" value="Genomic_DNA"/>
</dbReference>
<protein>
    <recommendedName>
        <fullName evidence="11">Bifunctional protein FolD</fullName>
    </recommendedName>
    <domain>
        <recommendedName>
            <fullName evidence="11">Methylenetetrahydrofolate dehydrogenase</fullName>
            <ecNumber evidence="11">1.5.1.5</ecNumber>
        </recommendedName>
    </domain>
    <domain>
        <recommendedName>
            <fullName evidence="11">Methenyltetrahydrofolate cyclohydrolase</fullName>
            <ecNumber evidence="11">3.5.4.9</ecNumber>
        </recommendedName>
    </domain>
</protein>
<evidence type="ECO:0000259" key="13">
    <source>
        <dbReference type="Pfam" id="PF02882"/>
    </source>
</evidence>
<reference evidence="15" key="1">
    <citation type="submission" date="2019-11" db="EMBL/GenBank/DDBJ databases">
        <authorList>
            <person name="Feng L."/>
        </authorList>
    </citation>
    <scope>NUCLEOTIDE SEQUENCE</scope>
    <source>
        <strain evidence="15">CsymbiosumLFYP84</strain>
    </source>
</reference>
<dbReference type="Pfam" id="PF02882">
    <property type="entry name" value="THF_DHG_CYH_C"/>
    <property type="match status" value="1"/>
</dbReference>
<dbReference type="GO" id="GO:0009086">
    <property type="term" value="P:methionine biosynthetic process"/>
    <property type="evidence" value="ECO:0007669"/>
    <property type="project" value="UniProtKB-KW"/>
</dbReference>
<comment type="similarity">
    <text evidence="11">Belongs to the tetrahydrofolate dehydrogenase/cyclohydrolase family.</text>
</comment>
<feature type="domain" description="Tetrahydrofolate dehydrogenase/cyclohydrolase catalytic" evidence="12">
    <location>
        <begin position="5"/>
        <end position="119"/>
    </location>
</feature>
<dbReference type="GO" id="GO:0035999">
    <property type="term" value="P:tetrahydrofolate interconversion"/>
    <property type="evidence" value="ECO:0007669"/>
    <property type="project" value="UniProtKB-UniRule"/>
</dbReference>
<keyword evidence="5 11" id="KW-0378">Hydrolase</keyword>
<dbReference type="PANTHER" id="PTHR48099:SF5">
    <property type="entry name" value="C-1-TETRAHYDROFOLATE SYNTHASE, CYTOPLASMIC"/>
    <property type="match status" value="1"/>
</dbReference>
<dbReference type="Gene3D" id="3.40.50.720">
    <property type="entry name" value="NAD(P)-binding Rossmann-like Domain"/>
    <property type="match status" value="1"/>
</dbReference>
<feature type="domain" description="Tetrahydrofolate dehydrogenase/cyclohydrolase NAD(P)-binding" evidence="13">
    <location>
        <begin position="139"/>
        <end position="282"/>
    </location>
</feature>
<keyword evidence="3 11" id="KW-0028">Amino-acid biosynthesis</keyword>
<evidence type="ECO:0000313" key="15">
    <source>
        <dbReference type="EMBL" id="VYU48655.1"/>
    </source>
</evidence>
<dbReference type="InterPro" id="IPR046346">
    <property type="entry name" value="Aminoacid_DH-like_N_sf"/>
</dbReference>
<dbReference type="GO" id="GO:0004477">
    <property type="term" value="F:methenyltetrahydrofolate cyclohydrolase activity"/>
    <property type="evidence" value="ECO:0007669"/>
    <property type="project" value="UniProtKB-UniRule"/>
</dbReference>
<dbReference type="UniPathway" id="UPA00193"/>
<reference evidence="14" key="2">
    <citation type="submission" date="2023-01" db="EMBL/GenBank/DDBJ databases">
        <title>Human gut microbiome strain richness.</title>
        <authorList>
            <person name="Chen-Liaw A."/>
        </authorList>
    </citation>
    <scope>NUCLEOTIDE SEQUENCE</scope>
    <source>
        <strain evidence="14">B1_m1001713B170214d0_201011</strain>
    </source>
</reference>
<evidence type="ECO:0000313" key="14">
    <source>
        <dbReference type="EMBL" id="MDB2001971.1"/>
    </source>
</evidence>
<dbReference type="GO" id="GO:0000105">
    <property type="term" value="P:L-histidine biosynthetic process"/>
    <property type="evidence" value="ECO:0007669"/>
    <property type="project" value="UniProtKB-KW"/>
</dbReference>
<evidence type="ECO:0000256" key="11">
    <source>
        <dbReference type="HAMAP-Rule" id="MF_01576"/>
    </source>
</evidence>
<dbReference type="InterPro" id="IPR020631">
    <property type="entry name" value="THF_DH/CycHdrlase_NAD-bd_dom"/>
</dbReference>
<keyword evidence="8 11" id="KW-0368">Histidine biosynthesis</keyword>
<dbReference type="Gene3D" id="3.40.50.10860">
    <property type="entry name" value="Leucine Dehydrogenase, chain A, domain 1"/>
    <property type="match status" value="1"/>
</dbReference>
<evidence type="ECO:0000256" key="6">
    <source>
        <dbReference type="ARBA" id="ARBA00022857"/>
    </source>
</evidence>
<comment type="catalytic activity">
    <reaction evidence="11">
        <text>(6R)-5,10-methenyltetrahydrofolate + H2O = (6R)-10-formyltetrahydrofolate + H(+)</text>
        <dbReference type="Rhea" id="RHEA:23700"/>
        <dbReference type="ChEBI" id="CHEBI:15377"/>
        <dbReference type="ChEBI" id="CHEBI:15378"/>
        <dbReference type="ChEBI" id="CHEBI:57455"/>
        <dbReference type="ChEBI" id="CHEBI:195366"/>
        <dbReference type="EC" id="3.5.4.9"/>
    </reaction>
</comment>
<dbReference type="GO" id="GO:0006164">
    <property type="term" value="P:purine nucleotide biosynthetic process"/>
    <property type="evidence" value="ECO:0007669"/>
    <property type="project" value="UniProtKB-KW"/>
</dbReference>
<proteinExistence type="inferred from homology"/>
<comment type="pathway">
    <text evidence="1 11">One-carbon metabolism; tetrahydrofolate interconversion.</text>
</comment>
<gene>
    <name evidence="15" type="primary">folD_2</name>
    <name evidence="11" type="synonym">folD</name>
    <name evidence="15" type="ORF">CSLFYP84_02430</name>
    <name evidence="14" type="ORF">PM006_17375</name>
</gene>
<feature type="binding site" evidence="11">
    <location>
        <begin position="165"/>
        <end position="167"/>
    </location>
    <ligand>
        <name>NADP(+)</name>
        <dbReference type="ChEBI" id="CHEBI:58349"/>
    </ligand>
</feature>
<evidence type="ECO:0000256" key="3">
    <source>
        <dbReference type="ARBA" id="ARBA00022605"/>
    </source>
</evidence>
<dbReference type="Pfam" id="PF00763">
    <property type="entry name" value="THF_DHG_CYH"/>
    <property type="match status" value="1"/>
</dbReference>
<dbReference type="CDD" id="cd01080">
    <property type="entry name" value="NAD_bind_m-THF_DH_Cyclohyd"/>
    <property type="match status" value="1"/>
</dbReference>
<comment type="subunit">
    <text evidence="11">Homodimer.</text>
</comment>
<evidence type="ECO:0000256" key="2">
    <source>
        <dbReference type="ARBA" id="ARBA00022563"/>
    </source>
</evidence>
<comment type="catalytic activity">
    <reaction evidence="11">
        <text>(6R)-5,10-methylene-5,6,7,8-tetrahydrofolate + NADP(+) = (6R)-5,10-methenyltetrahydrofolate + NADPH</text>
        <dbReference type="Rhea" id="RHEA:22812"/>
        <dbReference type="ChEBI" id="CHEBI:15636"/>
        <dbReference type="ChEBI" id="CHEBI:57455"/>
        <dbReference type="ChEBI" id="CHEBI:57783"/>
        <dbReference type="ChEBI" id="CHEBI:58349"/>
        <dbReference type="EC" id="1.5.1.5"/>
    </reaction>
</comment>
<feature type="binding site" evidence="11">
    <location>
        <position position="190"/>
    </location>
    <ligand>
        <name>NADP(+)</name>
        <dbReference type="ChEBI" id="CHEBI:58349"/>
    </ligand>
</feature>
<evidence type="ECO:0000256" key="7">
    <source>
        <dbReference type="ARBA" id="ARBA00023002"/>
    </source>
</evidence>
<keyword evidence="4 11" id="KW-0658">Purine biosynthesis</keyword>
<dbReference type="GO" id="GO:0004488">
    <property type="term" value="F:methylenetetrahydrofolate dehydrogenase (NADP+) activity"/>
    <property type="evidence" value="ECO:0007669"/>
    <property type="project" value="UniProtKB-UniRule"/>
</dbReference>
<evidence type="ECO:0000256" key="5">
    <source>
        <dbReference type="ARBA" id="ARBA00022801"/>
    </source>
</evidence>
<keyword evidence="7 11" id="KW-0560">Oxidoreductase</keyword>
<dbReference type="PANTHER" id="PTHR48099">
    <property type="entry name" value="C-1-TETRAHYDROFOLATE SYNTHASE, CYTOPLASMIC-RELATED"/>
    <property type="match status" value="1"/>
</dbReference>
<dbReference type="SUPFAM" id="SSF51735">
    <property type="entry name" value="NAD(P)-binding Rossmann-fold domains"/>
    <property type="match status" value="1"/>
</dbReference>
<name>A0A6N3F9E9_CLOSY</name>
<evidence type="ECO:0000256" key="1">
    <source>
        <dbReference type="ARBA" id="ARBA00004777"/>
    </source>
</evidence>
<dbReference type="Proteomes" id="UP001300871">
    <property type="component" value="Unassembled WGS sequence"/>
</dbReference>
<evidence type="ECO:0000259" key="12">
    <source>
        <dbReference type="Pfam" id="PF00763"/>
    </source>
</evidence>
<dbReference type="InterPro" id="IPR000672">
    <property type="entry name" value="THF_DH/CycHdrlase"/>
</dbReference>
<evidence type="ECO:0000256" key="4">
    <source>
        <dbReference type="ARBA" id="ARBA00022755"/>
    </source>
</evidence>
<keyword evidence="6 11" id="KW-0521">NADP</keyword>
<dbReference type="EC" id="3.5.4.9" evidence="11"/>
<dbReference type="GO" id="GO:0005829">
    <property type="term" value="C:cytosol"/>
    <property type="evidence" value="ECO:0007669"/>
    <property type="project" value="TreeGrafter"/>
</dbReference>
<dbReference type="EC" id="1.5.1.5" evidence="11"/>
<organism evidence="15">
    <name type="scientific">Clostridium symbiosum</name>
    <name type="common">Bacteroides symbiosus</name>
    <dbReference type="NCBI Taxonomy" id="1512"/>
    <lineage>
        <taxon>Bacteria</taxon>
        <taxon>Bacillati</taxon>
        <taxon>Bacillota</taxon>
        <taxon>Clostridia</taxon>
        <taxon>Lachnospirales</taxon>
        <taxon>Lachnospiraceae</taxon>
        <taxon>Otoolea</taxon>
    </lineage>
</organism>
<dbReference type="InterPro" id="IPR036291">
    <property type="entry name" value="NAD(P)-bd_dom_sf"/>
</dbReference>
<keyword evidence="2 11" id="KW-0554">One-carbon metabolism</keyword>
<dbReference type="HAMAP" id="MF_01576">
    <property type="entry name" value="THF_DHG_CYH"/>
    <property type="match status" value="1"/>
</dbReference>
<dbReference type="PRINTS" id="PR00085">
    <property type="entry name" value="THFDHDRGNASE"/>
</dbReference>
<keyword evidence="10 11" id="KW-0511">Multifunctional enzyme</keyword>
<evidence type="ECO:0000256" key="9">
    <source>
        <dbReference type="ARBA" id="ARBA00023167"/>
    </source>
</evidence>
<evidence type="ECO:0000256" key="8">
    <source>
        <dbReference type="ARBA" id="ARBA00023102"/>
    </source>
</evidence>
<evidence type="ECO:0000256" key="10">
    <source>
        <dbReference type="ARBA" id="ARBA00023268"/>
    </source>
</evidence>
<comment type="function">
    <text evidence="11">Catalyzes the oxidation of 5,10-methylenetetrahydrofolate to 5,10-methenyltetrahydrofolate and then the hydrolysis of 5,10-methenyltetrahydrofolate to 10-formyltetrahydrofolate.</text>
</comment>
<feature type="binding site" evidence="11">
    <location>
        <position position="233"/>
    </location>
    <ligand>
        <name>NADP(+)</name>
        <dbReference type="ChEBI" id="CHEBI:58349"/>
    </ligand>
</feature>
<dbReference type="RefSeq" id="WP_156684702.1">
    <property type="nucleotide sequence ID" value="NZ_BAABZD010000003.1"/>
</dbReference>